<sequence>MAGADANRKKSSGPFPEIPDKLYFRIGEVARLLDLPAYVLRFWESEFPQLKPNKGGTGQRLYRRRDVETALEIRKLLYDEGYTIPGARQALKGESRGLRALSPAKAPKDPQPIRSVEQAAAALADEGPASRLRRMKAELQAIAALLDRPAPGARPKANPAHRGLQITARRRLAEVPPPLFASSFDLELDQLLNPKKPSDQ</sequence>
<proteinExistence type="predicted"/>
<keyword evidence="1 3" id="KW-0238">DNA-binding</keyword>
<evidence type="ECO:0000313" key="4">
    <source>
        <dbReference type="Proteomes" id="UP000182409"/>
    </source>
</evidence>
<dbReference type="Pfam" id="PF13411">
    <property type="entry name" value="MerR_1"/>
    <property type="match status" value="1"/>
</dbReference>
<dbReference type="GO" id="GO:0003700">
    <property type="term" value="F:DNA-binding transcription factor activity"/>
    <property type="evidence" value="ECO:0007669"/>
    <property type="project" value="InterPro"/>
</dbReference>
<feature type="domain" description="HTH merR-type" evidence="2">
    <location>
        <begin position="23"/>
        <end position="93"/>
    </location>
</feature>
<dbReference type="InterPro" id="IPR047057">
    <property type="entry name" value="MerR_fam"/>
</dbReference>
<dbReference type="AlphaFoldDB" id="A0A1H4PHE6"/>
<dbReference type="EMBL" id="FNSD01000001">
    <property type="protein sequence ID" value="SEC06502.1"/>
    <property type="molecule type" value="Genomic_DNA"/>
</dbReference>
<gene>
    <name evidence="3" type="ORF">SAMN05443244_2555</name>
</gene>
<name>A0A1H4PHE6_9BACT</name>
<dbReference type="InterPro" id="IPR009061">
    <property type="entry name" value="DNA-bd_dom_put_sf"/>
</dbReference>
<dbReference type="GO" id="GO:0003677">
    <property type="term" value="F:DNA binding"/>
    <property type="evidence" value="ECO:0007669"/>
    <property type="project" value="UniProtKB-KW"/>
</dbReference>
<reference evidence="3 4" key="1">
    <citation type="submission" date="2016-10" db="EMBL/GenBank/DDBJ databases">
        <authorList>
            <person name="de Groot N.N."/>
        </authorList>
    </citation>
    <scope>NUCLEOTIDE SEQUENCE [LARGE SCALE GENOMIC DNA]</scope>
    <source>
        <strain evidence="3 4">AB35.6</strain>
    </source>
</reference>
<dbReference type="SMART" id="SM00422">
    <property type="entry name" value="HTH_MERR"/>
    <property type="match status" value="1"/>
</dbReference>
<evidence type="ECO:0000256" key="1">
    <source>
        <dbReference type="ARBA" id="ARBA00023125"/>
    </source>
</evidence>
<accession>A0A1H4PHE6</accession>
<protein>
    <submittedName>
        <fullName evidence="3">DNA-binding transcriptional regulator, MerR family</fullName>
    </submittedName>
</protein>
<dbReference type="PROSITE" id="PS50937">
    <property type="entry name" value="HTH_MERR_2"/>
    <property type="match status" value="1"/>
</dbReference>
<dbReference type="Gene3D" id="1.10.1660.10">
    <property type="match status" value="1"/>
</dbReference>
<dbReference type="PANTHER" id="PTHR30204:SF15">
    <property type="entry name" value="BLL5018 PROTEIN"/>
    <property type="match status" value="1"/>
</dbReference>
<evidence type="ECO:0000259" key="2">
    <source>
        <dbReference type="PROSITE" id="PS50937"/>
    </source>
</evidence>
<dbReference type="OrthoDB" id="9810140at2"/>
<dbReference type="PANTHER" id="PTHR30204">
    <property type="entry name" value="REDOX-CYCLING DRUG-SENSING TRANSCRIPTIONAL ACTIVATOR SOXR"/>
    <property type="match status" value="1"/>
</dbReference>
<dbReference type="SUPFAM" id="SSF46955">
    <property type="entry name" value="Putative DNA-binding domain"/>
    <property type="match status" value="1"/>
</dbReference>
<dbReference type="InterPro" id="IPR000551">
    <property type="entry name" value="MerR-type_HTH_dom"/>
</dbReference>
<dbReference type="RefSeq" id="WP_083350510.1">
    <property type="nucleotide sequence ID" value="NZ_FNSD01000001.1"/>
</dbReference>
<evidence type="ECO:0000313" key="3">
    <source>
        <dbReference type="EMBL" id="SEC06502.1"/>
    </source>
</evidence>
<dbReference type="Proteomes" id="UP000182409">
    <property type="component" value="Unassembled WGS sequence"/>
</dbReference>
<organism evidence="3 4">
    <name type="scientific">Terriglobus roseus</name>
    <dbReference type="NCBI Taxonomy" id="392734"/>
    <lineage>
        <taxon>Bacteria</taxon>
        <taxon>Pseudomonadati</taxon>
        <taxon>Acidobacteriota</taxon>
        <taxon>Terriglobia</taxon>
        <taxon>Terriglobales</taxon>
        <taxon>Acidobacteriaceae</taxon>
        <taxon>Terriglobus</taxon>
    </lineage>
</organism>
<dbReference type="CDD" id="cd04765">
    <property type="entry name" value="HTH_MlrA-like_sg2"/>
    <property type="match status" value="1"/>
</dbReference>